<dbReference type="PANTHER" id="PTHR12629:SF0">
    <property type="entry name" value="DIPHOSPHOINOSITOL-POLYPHOSPHATE DIPHOSPHATASE"/>
    <property type="match status" value="1"/>
</dbReference>
<evidence type="ECO:0000256" key="4">
    <source>
        <dbReference type="ARBA" id="ARBA00022842"/>
    </source>
</evidence>
<evidence type="ECO:0000256" key="3">
    <source>
        <dbReference type="ARBA" id="ARBA00022801"/>
    </source>
</evidence>
<accession>A0A0A0EED7</accession>
<dbReference type="GO" id="GO:0005737">
    <property type="term" value="C:cytoplasm"/>
    <property type="evidence" value="ECO:0007669"/>
    <property type="project" value="TreeGrafter"/>
</dbReference>
<keyword evidence="7" id="KW-1185">Reference proteome</keyword>
<dbReference type="Gene3D" id="3.90.79.10">
    <property type="entry name" value="Nucleoside Triphosphate Pyrophosphohydrolase"/>
    <property type="match status" value="1"/>
</dbReference>
<dbReference type="PANTHER" id="PTHR12629">
    <property type="entry name" value="DIPHOSPHOINOSITOL POLYPHOSPHATE PHOSPHOHYDROLASE"/>
    <property type="match status" value="1"/>
</dbReference>
<sequence>MFAKIWTDYIAPLLGRPPRFQAAALCYRYGDAGLEVLLITSRTTKRWILPKGWPKPGTDAGGTALEEAWEEAGIKPRGGRPRKIGRYRYDKVLSGGLPAATDVDVYAINVEKLYDDFPEVGQRDRRWFTPQEAAELVDEETLRDLLLTLPADLA</sequence>
<dbReference type="InterPro" id="IPR015797">
    <property type="entry name" value="NUDIX_hydrolase-like_dom_sf"/>
</dbReference>
<evidence type="ECO:0000256" key="1">
    <source>
        <dbReference type="ARBA" id="ARBA00001946"/>
    </source>
</evidence>
<dbReference type="InterPro" id="IPR047198">
    <property type="entry name" value="DDP-like_NUDIX"/>
</dbReference>
<evidence type="ECO:0000313" key="6">
    <source>
        <dbReference type="EMBL" id="KGM48675.1"/>
    </source>
</evidence>
<dbReference type="InterPro" id="IPR000086">
    <property type="entry name" value="NUDIX_hydrolase_dom"/>
</dbReference>
<dbReference type="GO" id="GO:1901907">
    <property type="term" value="P:diadenosine pentaphosphate catabolic process"/>
    <property type="evidence" value="ECO:0007669"/>
    <property type="project" value="TreeGrafter"/>
</dbReference>
<protein>
    <submittedName>
        <fullName evidence="6">NUDIX hydrolase</fullName>
    </submittedName>
</protein>
<keyword evidence="2" id="KW-0479">Metal-binding</keyword>
<keyword evidence="3 6" id="KW-0378">Hydrolase</keyword>
<dbReference type="RefSeq" id="WP_043748477.1">
    <property type="nucleotide sequence ID" value="NZ_AQQX01000003.1"/>
</dbReference>
<reference evidence="6 7" key="1">
    <citation type="journal article" date="2015" name="Antonie Van Leeuwenhoek">
        <title>Pseudooceanicola atlanticus gen. nov. sp. nov., isolated from surface seawater of the Atlantic Ocean and reclassification of Oceanicola batsensis, Oceanicola marinus, Oceanicola nitratireducens, Oceanicola nanhaiensis, Oceanicola antarcticus and Oceanicola flagellatus, as Pseudooceanicola batsensis comb. nov., Pseudooceanicola marinus comb. nov., Pseudooceanicola nitratireducens comb. nov., Pseudooceanicola nanhaiensis comb. nov., Pseudooceanicola antarcticus comb. nov., and Pseudooceanicola flagellatus comb. nov.</title>
        <authorList>
            <person name="Lai Q."/>
            <person name="Li G."/>
            <person name="Liu X."/>
            <person name="Du Y."/>
            <person name="Sun F."/>
            <person name="Shao Z."/>
        </authorList>
    </citation>
    <scope>NUCLEOTIDE SEQUENCE [LARGE SCALE GENOMIC DNA]</scope>
    <source>
        <strain evidence="6 7">22II-s11g</strain>
    </source>
</reference>
<evidence type="ECO:0000313" key="7">
    <source>
        <dbReference type="Proteomes" id="UP000030004"/>
    </source>
</evidence>
<dbReference type="GO" id="GO:0071543">
    <property type="term" value="P:diphosphoinositol polyphosphate metabolic process"/>
    <property type="evidence" value="ECO:0007669"/>
    <property type="project" value="TreeGrafter"/>
</dbReference>
<keyword evidence="4" id="KW-0460">Magnesium</keyword>
<dbReference type="Proteomes" id="UP000030004">
    <property type="component" value="Unassembled WGS sequence"/>
</dbReference>
<dbReference type="STRING" id="1461694.ATO9_08090"/>
<organism evidence="6 7">
    <name type="scientific">Pseudooceanicola atlanticus</name>
    <dbReference type="NCBI Taxonomy" id="1461694"/>
    <lineage>
        <taxon>Bacteria</taxon>
        <taxon>Pseudomonadati</taxon>
        <taxon>Pseudomonadota</taxon>
        <taxon>Alphaproteobacteria</taxon>
        <taxon>Rhodobacterales</taxon>
        <taxon>Paracoccaceae</taxon>
        <taxon>Pseudooceanicola</taxon>
    </lineage>
</organism>
<comment type="caution">
    <text evidence="6">The sequence shown here is derived from an EMBL/GenBank/DDBJ whole genome shotgun (WGS) entry which is preliminary data.</text>
</comment>
<name>A0A0A0EED7_9RHOB</name>
<dbReference type="GO" id="GO:0008486">
    <property type="term" value="F:diphosphoinositol-polyphosphate diphosphatase activity"/>
    <property type="evidence" value="ECO:0007669"/>
    <property type="project" value="TreeGrafter"/>
</dbReference>
<dbReference type="EMBL" id="AQQX01000003">
    <property type="protein sequence ID" value="KGM48675.1"/>
    <property type="molecule type" value="Genomic_DNA"/>
</dbReference>
<dbReference type="PROSITE" id="PS51462">
    <property type="entry name" value="NUDIX"/>
    <property type="match status" value="1"/>
</dbReference>
<dbReference type="GO" id="GO:0000298">
    <property type="term" value="F:endopolyphosphatase activity"/>
    <property type="evidence" value="ECO:0007669"/>
    <property type="project" value="TreeGrafter"/>
</dbReference>
<proteinExistence type="predicted"/>
<dbReference type="SUPFAM" id="SSF55811">
    <property type="entry name" value="Nudix"/>
    <property type="match status" value="1"/>
</dbReference>
<evidence type="ECO:0000259" key="5">
    <source>
        <dbReference type="PROSITE" id="PS51462"/>
    </source>
</evidence>
<dbReference type="AlphaFoldDB" id="A0A0A0EED7"/>
<gene>
    <name evidence="6" type="ORF">ATO9_08090</name>
</gene>
<dbReference type="GO" id="GO:1901909">
    <property type="term" value="P:diadenosine hexaphosphate catabolic process"/>
    <property type="evidence" value="ECO:0007669"/>
    <property type="project" value="TreeGrafter"/>
</dbReference>
<dbReference type="GO" id="GO:0034431">
    <property type="term" value="F:bis(5'-adenosyl)-hexaphosphatase activity"/>
    <property type="evidence" value="ECO:0007669"/>
    <property type="project" value="TreeGrafter"/>
</dbReference>
<dbReference type="Pfam" id="PF00293">
    <property type="entry name" value="NUDIX"/>
    <property type="match status" value="1"/>
</dbReference>
<feature type="domain" description="Nudix hydrolase" evidence="5">
    <location>
        <begin position="17"/>
        <end position="150"/>
    </location>
</feature>
<dbReference type="GO" id="GO:0046872">
    <property type="term" value="F:metal ion binding"/>
    <property type="evidence" value="ECO:0007669"/>
    <property type="project" value="UniProtKB-KW"/>
</dbReference>
<dbReference type="OrthoDB" id="7066910at2"/>
<comment type="cofactor">
    <cofactor evidence="1">
        <name>Mg(2+)</name>
        <dbReference type="ChEBI" id="CHEBI:18420"/>
    </cofactor>
</comment>
<dbReference type="GO" id="GO:0034432">
    <property type="term" value="F:bis(5'-adenosyl)-pentaphosphatase activity"/>
    <property type="evidence" value="ECO:0007669"/>
    <property type="project" value="TreeGrafter"/>
</dbReference>
<dbReference type="CDD" id="cd04666">
    <property type="entry name" value="NUDIX_DIPP2_like_Nudt4"/>
    <property type="match status" value="1"/>
</dbReference>
<dbReference type="eggNOG" id="COG0494">
    <property type="taxonomic scope" value="Bacteria"/>
</dbReference>
<evidence type="ECO:0000256" key="2">
    <source>
        <dbReference type="ARBA" id="ARBA00022723"/>
    </source>
</evidence>
<dbReference type="GO" id="GO:1901911">
    <property type="term" value="P:adenosine 5'-(hexahydrogen pentaphosphate) catabolic process"/>
    <property type="evidence" value="ECO:0007669"/>
    <property type="project" value="TreeGrafter"/>
</dbReference>